<evidence type="ECO:0000313" key="10">
    <source>
        <dbReference type="EMBL" id="GJD51748.1"/>
    </source>
</evidence>
<keyword evidence="3 8" id="KW-0813">Transport</keyword>
<dbReference type="RefSeq" id="WP_238313819.1">
    <property type="nucleotide sequence ID" value="NZ_BPQH01000015.1"/>
</dbReference>
<feature type="transmembrane region" description="Helical" evidence="8">
    <location>
        <begin position="27"/>
        <end position="47"/>
    </location>
</feature>
<dbReference type="Pfam" id="PF00528">
    <property type="entry name" value="BPD_transp_1"/>
    <property type="match status" value="1"/>
</dbReference>
<evidence type="ECO:0000256" key="3">
    <source>
        <dbReference type="ARBA" id="ARBA00022448"/>
    </source>
</evidence>
<dbReference type="PANTHER" id="PTHR42929">
    <property type="entry name" value="INNER MEMBRANE ABC TRANSPORTER PERMEASE PROTEIN YDCU-RELATED-RELATED"/>
    <property type="match status" value="1"/>
</dbReference>
<comment type="caution">
    <text evidence="10">The sequence shown here is derived from an EMBL/GenBank/DDBJ whole genome shotgun (WGS) entry which is preliminary data.</text>
</comment>
<dbReference type="CDD" id="cd06261">
    <property type="entry name" value="TM_PBP2"/>
    <property type="match status" value="1"/>
</dbReference>
<evidence type="ECO:0000256" key="8">
    <source>
        <dbReference type="RuleBase" id="RU363032"/>
    </source>
</evidence>
<keyword evidence="7 8" id="KW-0472">Membrane</keyword>
<protein>
    <submittedName>
        <fullName evidence="10">Spermidine/putrescine transport system permease protein PotB</fullName>
    </submittedName>
</protein>
<keyword evidence="4" id="KW-1003">Cell membrane</keyword>
<comment type="similarity">
    <text evidence="2">Belongs to the binding-protein-dependent transport system permease family. CysTW subfamily.</text>
</comment>
<keyword evidence="11" id="KW-1185">Reference proteome</keyword>
<keyword evidence="6 8" id="KW-1133">Transmembrane helix</keyword>
<dbReference type="PANTHER" id="PTHR42929:SF5">
    <property type="entry name" value="ABC TRANSPORTER PERMEASE PROTEIN"/>
    <property type="match status" value="1"/>
</dbReference>
<accession>A0ABQ4R2A6</accession>
<proteinExistence type="inferred from homology"/>
<evidence type="ECO:0000256" key="1">
    <source>
        <dbReference type="ARBA" id="ARBA00004651"/>
    </source>
</evidence>
<name>A0ABQ4R2A6_9HYPH</name>
<organism evidence="10 11">
    <name type="scientific">Methylobacterium crusticola</name>
    <dbReference type="NCBI Taxonomy" id="1697972"/>
    <lineage>
        <taxon>Bacteria</taxon>
        <taxon>Pseudomonadati</taxon>
        <taxon>Pseudomonadota</taxon>
        <taxon>Alphaproteobacteria</taxon>
        <taxon>Hyphomicrobiales</taxon>
        <taxon>Methylobacteriaceae</taxon>
        <taxon>Methylobacterium</taxon>
    </lineage>
</organism>
<dbReference type="PROSITE" id="PS50928">
    <property type="entry name" value="ABC_TM1"/>
    <property type="match status" value="1"/>
</dbReference>
<reference evidence="10" key="2">
    <citation type="submission" date="2021-08" db="EMBL/GenBank/DDBJ databases">
        <authorList>
            <person name="Tani A."/>
            <person name="Ola A."/>
            <person name="Ogura Y."/>
            <person name="Katsura K."/>
            <person name="Hayashi T."/>
        </authorList>
    </citation>
    <scope>NUCLEOTIDE SEQUENCE</scope>
    <source>
        <strain evidence="10">KCTC 52305</strain>
    </source>
</reference>
<feature type="transmembrane region" description="Helical" evidence="8">
    <location>
        <begin position="161"/>
        <end position="185"/>
    </location>
</feature>
<feature type="transmembrane region" description="Helical" evidence="8">
    <location>
        <begin position="86"/>
        <end position="107"/>
    </location>
</feature>
<evidence type="ECO:0000256" key="7">
    <source>
        <dbReference type="ARBA" id="ARBA00023136"/>
    </source>
</evidence>
<evidence type="ECO:0000256" key="2">
    <source>
        <dbReference type="ARBA" id="ARBA00007069"/>
    </source>
</evidence>
<dbReference type="SUPFAM" id="SSF161098">
    <property type="entry name" value="MetI-like"/>
    <property type="match status" value="1"/>
</dbReference>
<comment type="subcellular location">
    <subcellularLocation>
        <location evidence="1 8">Cell membrane</location>
        <topology evidence="1 8">Multi-pass membrane protein</topology>
    </subcellularLocation>
</comment>
<dbReference type="InterPro" id="IPR000515">
    <property type="entry name" value="MetI-like"/>
</dbReference>
<evidence type="ECO:0000256" key="4">
    <source>
        <dbReference type="ARBA" id="ARBA00022475"/>
    </source>
</evidence>
<feature type="transmembrane region" description="Helical" evidence="8">
    <location>
        <begin position="221"/>
        <end position="243"/>
    </location>
</feature>
<evidence type="ECO:0000256" key="6">
    <source>
        <dbReference type="ARBA" id="ARBA00022989"/>
    </source>
</evidence>
<keyword evidence="5 8" id="KW-0812">Transmembrane</keyword>
<dbReference type="Gene3D" id="1.10.3720.10">
    <property type="entry name" value="MetI-like"/>
    <property type="match status" value="1"/>
</dbReference>
<evidence type="ECO:0000259" key="9">
    <source>
        <dbReference type="PROSITE" id="PS50928"/>
    </source>
</evidence>
<reference evidence="10" key="1">
    <citation type="journal article" date="2021" name="Front. Microbiol.">
        <title>Comprehensive Comparative Genomics and Phenotyping of Methylobacterium Species.</title>
        <authorList>
            <person name="Alessa O."/>
            <person name="Ogura Y."/>
            <person name="Fujitani Y."/>
            <person name="Takami H."/>
            <person name="Hayashi T."/>
            <person name="Sahin N."/>
            <person name="Tani A."/>
        </authorList>
    </citation>
    <scope>NUCLEOTIDE SEQUENCE</scope>
    <source>
        <strain evidence="10">KCTC 52305</strain>
    </source>
</reference>
<evidence type="ECO:0000256" key="5">
    <source>
        <dbReference type="ARBA" id="ARBA00022692"/>
    </source>
</evidence>
<sequence>MSAATSVLPAAAAPARRGPGLPLVALLILPIAAVNALGFLAPVLNLLRMSFYEAQATGAMAEVYTLATWATVFGDGFYLALILNSVGVSLAITLLTLACSYPIALYLHRASGTWRTLLLVLVISPLLTSAVVRTYGWIAILADQGLVNNALAAIGLSRTRLMFNLTGVIIGLTEILMPYMILALLAGFGRLDPRLEEAAATLGAPPCAVFRRVVLPLTLPGIALGSLLCFVLAVSSFITPKLLGGGRVFLLATEIYDQAIVTLNWPLAATLSILVLVVFGAALVLYTRALRAML</sequence>
<feature type="domain" description="ABC transmembrane type-1" evidence="9">
    <location>
        <begin position="82"/>
        <end position="286"/>
    </location>
</feature>
<feature type="transmembrane region" description="Helical" evidence="8">
    <location>
        <begin position="119"/>
        <end position="141"/>
    </location>
</feature>
<dbReference type="Proteomes" id="UP001055167">
    <property type="component" value="Unassembled WGS sequence"/>
</dbReference>
<dbReference type="EMBL" id="BPQH01000015">
    <property type="protein sequence ID" value="GJD51748.1"/>
    <property type="molecule type" value="Genomic_DNA"/>
</dbReference>
<evidence type="ECO:0000313" key="11">
    <source>
        <dbReference type="Proteomes" id="UP001055167"/>
    </source>
</evidence>
<gene>
    <name evidence="10" type="primary">potB_3</name>
    <name evidence="10" type="ORF">OPKNFCMD_4505</name>
</gene>
<dbReference type="InterPro" id="IPR035906">
    <property type="entry name" value="MetI-like_sf"/>
</dbReference>
<feature type="transmembrane region" description="Helical" evidence="8">
    <location>
        <begin position="59"/>
        <end position="80"/>
    </location>
</feature>
<feature type="transmembrane region" description="Helical" evidence="8">
    <location>
        <begin position="263"/>
        <end position="286"/>
    </location>
</feature>